<evidence type="ECO:0000256" key="1">
    <source>
        <dbReference type="SAM" id="MobiDB-lite"/>
    </source>
</evidence>
<proteinExistence type="predicted"/>
<comment type="caution">
    <text evidence="2">The sequence shown here is derived from an EMBL/GenBank/DDBJ whole genome shotgun (WGS) entry which is preliminary data.</text>
</comment>
<protein>
    <submittedName>
        <fullName evidence="2">Uncharacterized protein</fullName>
    </submittedName>
</protein>
<evidence type="ECO:0000313" key="2">
    <source>
        <dbReference type="EMBL" id="GBP66271.1"/>
    </source>
</evidence>
<organism evidence="2 3">
    <name type="scientific">Eumeta variegata</name>
    <name type="common">Bagworm moth</name>
    <name type="synonym">Eumeta japonica</name>
    <dbReference type="NCBI Taxonomy" id="151549"/>
    <lineage>
        <taxon>Eukaryota</taxon>
        <taxon>Metazoa</taxon>
        <taxon>Ecdysozoa</taxon>
        <taxon>Arthropoda</taxon>
        <taxon>Hexapoda</taxon>
        <taxon>Insecta</taxon>
        <taxon>Pterygota</taxon>
        <taxon>Neoptera</taxon>
        <taxon>Endopterygota</taxon>
        <taxon>Lepidoptera</taxon>
        <taxon>Glossata</taxon>
        <taxon>Ditrysia</taxon>
        <taxon>Tineoidea</taxon>
        <taxon>Psychidae</taxon>
        <taxon>Oiketicinae</taxon>
        <taxon>Eumeta</taxon>
    </lineage>
</organism>
<accession>A0A4C1XQY1</accession>
<reference evidence="2 3" key="1">
    <citation type="journal article" date="2019" name="Commun. Biol.">
        <title>The bagworm genome reveals a unique fibroin gene that provides high tensile strength.</title>
        <authorList>
            <person name="Kono N."/>
            <person name="Nakamura H."/>
            <person name="Ohtoshi R."/>
            <person name="Tomita M."/>
            <person name="Numata K."/>
            <person name="Arakawa K."/>
        </authorList>
    </citation>
    <scope>NUCLEOTIDE SEQUENCE [LARGE SCALE GENOMIC DNA]</scope>
</reference>
<keyword evidence="3" id="KW-1185">Reference proteome</keyword>
<name>A0A4C1XQY1_EUMVA</name>
<feature type="compositionally biased region" description="Basic and acidic residues" evidence="1">
    <location>
        <begin position="59"/>
        <end position="74"/>
    </location>
</feature>
<gene>
    <name evidence="2" type="ORF">EVAR_41066_1</name>
</gene>
<dbReference type="AlphaFoldDB" id="A0A4C1XQY1"/>
<evidence type="ECO:0000313" key="3">
    <source>
        <dbReference type="Proteomes" id="UP000299102"/>
    </source>
</evidence>
<sequence length="122" mass="14132">MCFKPLGVMCIRNIEDCVLQVGNQPEHKVDLYLNAHESIIFLPLRNVQRQTKTRMKSYPKNDFKTTSRRQEISSRTHGHTPTRGTKCALNNNPGSIDTKHQPEKKTSLPWLKNKVDFAVSRW</sequence>
<dbReference type="EMBL" id="BGZK01000953">
    <property type="protein sequence ID" value="GBP66271.1"/>
    <property type="molecule type" value="Genomic_DNA"/>
</dbReference>
<feature type="region of interest" description="Disordered" evidence="1">
    <location>
        <begin position="51"/>
        <end position="105"/>
    </location>
</feature>
<dbReference type="Proteomes" id="UP000299102">
    <property type="component" value="Unassembled WGS sequence"/>
</dbReference>